<evidence type="ECO:0000313" key="3">
    <source>
        <dbReference type="Proteomes" id="UP001233172"/>
    </source>
</evidence>
<name>A0AAD8BTS4_BIOPF</name>
<protein>
    <submittedName>
        <fullName evidence="2">Transmembrane protein 272</fullName>
    </submittedName>
</protein>
<keyword evidence="3" id="KW-1185">Reference proteome</keyword>
<keyword evidence="1 2" id="KW-0812">Transmembrane</keyword>
<evidence type="ECO:0000256" key="1">
    <source>
        <dbReference type="SAM" id="Phobius"/>
    </source>
</evidence>
<reference evidence="2" key="2">
    <citation type="submission" date="2023-04" db="EMBL/GenBank/DDBJ databases">
        <authorList>
            <person name="Bu L."/>
            <person name="Lu L."/>
            <person name="Laidemitt M.R."/>
            <person name="Zhang S.M."/>
            <person name="Mutuku M."/>
            <person name="Mkoji G."/>
            <person name="Steinauer M."/>
            <person name="Loker E.S."/>
        </authorList>
    </citation>
    <scope>NUCLEOTIDE SEQUENCE</scope>
    <source>
        <strain evidence="2">KasaAsao</strain>
        <tissue evidence="2">Whole Snail</tissue>
    </source>
</reference>
<proteinExistence type="predicted"/>
<comment type="caution">
    <text evidence="2">The sequence shown here is derived from an EMBL/GenBank/DDBJ whole genome shotgun (WGS) entry which is preliminary data.</text>
</comment>
<gene>
    <name evidence="2" type="ORF">Bpfe_009877</name>
</gene>
<accession>A0AAD8BTS4</accession>
<keyword evidence="1" id="KW-0472">Membrane</keyword>
<feature type="non-terminal residue" evidence="2">
    <location>
        <position position="1"/>
    </location>
</feature>
<organism evidence="2 3">
    <name type="scientific">Biomphalaria pfeifferi</name>
    <name type="common">Bloodfluke planorb</name>
    <name type="synonym">Freshwater snail</name>
    <dbReference type="NCBI Taxonomy" id="112525"/>
    <lineage>
        <taxon>Eukaryota</taxon>
        <taxon>Metazoa</taxon>
        <taxon>Spiralia</taxon>
        <taxon>Lophotrochozoa</taxon>
        <taxon>Mollusca</taxon>
        <taxon>Gastropoda</taxon>
        <taxon>Heterobranchia</taxon>
        <taxon>Euthyneura</taxon>
        <taxon>Panpulmonata</taxon>
        <taxon>Hygrophila</taxon>
        <taxon>Lymnaeoidea</taxon>
        <taxon>Planorbidae</taxon>
        <taxon>Biomphalaria</taxon>
    </lineage>
</organism>
<keyword evidence="1" id="KW-1133">Transmembrane helix</keyword>
<feature type="non-terminal residue" evidence="2">
    <location>
        <position position="60"/>
    </location>
</feature>
<feature type="transmembrane region" description="Helical" evidence="1">
    <location>
        <begin position="30"/>
        <end position="51"/>
    </location>
</feature>
<evidence type="ECO:0000313" key="2">
    <source>
        <dbReference type="EMBL" id="KAK0060689.1"/>
    </source>
</evidence>
<dbReference type="EMBL" id="JASAOG010000034">
    <property type="protein sequence ID" value="KAK0060689.1"/>
    <property type="molecule type" value="Genomic_DNA"/>
</dbReference>
<dbReference type="Proteomes" id="UP001233172">
    <property type="component" value="Unassembled WGS sequence"/>
</dbReference>
<sequence>QRHQGSLDNLYDSVSSQRGVTSRTYRTMDVLLSLFLLAWHILGTIWVLSIWRPKFKAMLH</sequence>
<reference evidence="2" key="1">
    <citation type="journal article" date="2023" name="PLoS Negl. Trop. Dis.">
        <title>A genome sequence for Biomphalaria pfeifferi, the major vector snail for the human-infecting parasite Schistosoma mansoni.</title>
        <authorList>
            <person name="Bu L."/>
            <person name="Lu L."/>
            <person name="Laidemitt M.R."/>
            <person name="Zhang S.M."/>
            <person name="Mutuku M."/>
            <person name="Mkoji G."/>
            <person name="Steinauer M."/>
            <person name="Loker E.S."/>
        </authorList>
    </citation>
    <scope>NUCLEOTIDE SEQUENCE</scope>
    <source>
        <strain evidence="2">KasaAsao</strain>
    </source>
</reference>
<dbReference type="AlphaFoldDB" id="A0AAD8BTS4"/>